<evidence type="ECO:0000256" key="1">
    <source>
        <dbReference type="SAM" id="MobiDB-lite"/>
    </source>
</evidence>
<feature type="region of interest" description="Disordered" evidence="1">
    <location>
        <begin position="121"/>
        <end position="150"/>
    </location>
</feature>
<feature type="compositionally biased region" description="Polar residues" evidence="1">
    <location>
        <begin position="57"/>
        <end position="71"/>
    </location>
</feature>
<dbReference type="AlphaFoldDB" id="A0A7R9GM84"/>
<accession>A0A7R9GM84</accession>
<dbReference type="EMBL" id="OA901663">
    <property type="protein sequence ID" value="CAD7285679.1"/>
    <property type="molecule type" value="Genomic_DNA"/>
</dbReference>
<gene>
    <name evidence="2" type="ORF">NMOB1V02_LOCUS13281</name>
</gene>
<keyword evidence="3" id="KW-1185">Reference proteome</keyword>
<feature type="non-terminal residue" evidence="2">
    <location>
        <position position="1"/>
    </location>
</feature>
<feature type="region of interest" description="Disordered" evidence="1">
    <location>
        <begin position="53"/>
        <end position="74"/>
    </location>
</feature>
<organism evidence="2">
    <name type="scientific">Notodromas monacha</name>
    <dbReference type="NCBI Taxonomy" id="399045"/>
    <lineage>
        <taxon>Eukaryota</taxon>
        <taxon>Metazoa</taxon>
        <taxon>Ecdysozoa</taxon>
        <taxon>Arthropoda</taxon>
        <taxon>Crustacea</taxon>
        <taxon>Oligostraca</taxon>
        <taxon>Ostracoda</taxon>
        <taxon>Podocopa</taxon>
        <taxon>Podocopida</taxon>
        <taxon>Cypridocopina</taxon>
        <taxon>Cypridoidea</taxon>
        <taxon>Cyprididae</taxon>
        <taxon>Notodromas</taxon>
    </lineage>
</organism>
<name>A0A7R9GM84_9CRUS</name>
<dbReference type="EMBL" id="CAJPEX010019626">
    <property type="protein sequence ID" value="CAG0925831.1"/>
    <property type="molecule type" value="Genomic_DNA"/>
</dbReference>
<sequence>MSKWRRLNNDPDDDVEKRDERPLKLFAICCFCEASGNEPVVVFTDEKGFMGKASNPVVRSSDSVPSENIPSVRSDPKVLSEADIDFLEEMDGDMLLEAVNNAEILLKPPASQELQNRCITPEQDAQKQTDDSLDDAPMDGYVDDKDDDDDNSFDHGISHVGKVLHILLALVNQRSAAAASLIAEYARFGEFVTDLFFKERGKSGLKNPVTMASSYKEVIGFRECPTYEIGVAEYA</sequence>
<dbReference type="Proteomes" id="UP000678499">
    <property type="component" value="Unassembled WGS sequence"/>
</dbReference>
<protein>
    <submittedName>
        <fullName evidence="2">Uncharacterized protein</fullName>
    </submittedName>
</protein>
<evidence type="ECO:0000313" key="2">
    <source>
        <dbReference type="EMBL" id="CAD7285679.1"/>
    </source>
</evidence>
<proteinExistence type="predicted"/>
<reference evidence="2" key="1">
    <citation type="submission" date="2020-11" db="EMBL/GenBank/DDBJ databases">
        <authorList>
            <person name="Tran Van P."/>
        </authorList>
    </citation>
    <scope>NUCLEOTIDE SEQUENCE</scope>
</reference>
<evidence type="ECO:0000313" key="3">
    <source>
        <dbReference type="Proteomes" id="UP000678499"/>
    </source>
</evidence>